<gene>
    <name evidence="1" type="ORF">UFOPK2295_00600</name>
</gene>
<dbReference type="EMBL" id="CAEZWV010000008">
    <property type="protein sequence ID" value="CAB4667684.1"/>
    <property type="molecule type" value="Genomic_DNA"/>
</dbReference>
<organism evidence="1">
    <name type="scientific">freshwater metagenome</name>
    <dbReference type="NCBI Taxonomy" id="449393"/>
    <lineage>
        <taxon>unclassified sequences</taxon>
        <taxon>metagenomes</taxon>
        <taxon>ecological metagenomes</taxon>
    </lineage>
</organism>
<dbReference type="AlphaFoldDB" id="A0A6J6M4A1"/>
<reference evidence="1" key="1">
    <citation type="submission" date="2020-05" db="EMBL/GenBank/DDBJ databases">
        <authorList>
            <person name="Chiriac C."/>
            <person name="Salcher M."/>
            <person name="Ghai R."/>
            <person name="Kavagutti S V."/>
        </authorList>
    </citation>
    <scope>NUCLEOTIDE SEQUENCE</scope>
</reference>
<protein>
    <submittedName>
        <fullName evidence="1">Unannotated protein</fullName>
    </submittedName>
</protein>
<accession>A0A6J6M4A1</accession>
<evidence type="ECO:0000313" key="1">
    <source>
        <dbReference type="EMBL" id="CAB4667684.1"/>
    </source>
</evidence>
<sequence length="93" mass="9657">MFDNGFDIPVSREIADAISSMRAPSAPAMAFMNFARSAFGRALHAGNAAFAAAAALLTSPAVPSGIVAMTCSVMESNTEMVLVPSEATHWPLI</sequence>
<name>A0A6J6M4A1_9ZZZZ</name>
<proteinExistence type="predicted"/>